<evidence type="ECO:0000313" key="2">
    <source>
        <dbReference type="Proteomes" id="UP000824533"/>
    </source>
</evidence>
<name>A0ACC1DFY7_9NEOP</name>
<dbReference type="EMBL" id="CM034389">
    <property type="protein sequence ID" value="KAJ0182593.1"/>
    <property type="molecule type" value="Genomic_DNA"/>
</dbReference>
<protein>
    <submittedName>
        <fullName evidence="1">Uncharacterized protein</fullName>
    </submittedName>
</protein>
<sequence length="485" mass="54673">MEAQRRHRNIQDQENVIVMKEKDVGRVPIKKQGLAVRGALGDLNTNLQAQREIVGKVAVTAAEFEKKVTLKRGDCKSKFVHVQSKVDTGLIIKNAQPASRPPLRREESTANLANRAAAYTRAVFKDSQNIQMKKITQEKKTKLPVLKEITKEKSHKAVKEQTECLGKLKLEISNKISAKTQTPPIETQTPPIEELSVKLPSDIEDIDAGDGNSPLLLSIYIKDIYKYLTELEEKYAIEQDYLRNQTAVTGKMRATLLDWLVDVHQQFNLILETFQLTVGIIDRYLQVASVQRNRLQLVGITALFIASKYEEIYIPDSCDFVAVTDNTYTISELLQCEKEILSKLGFCLARPIPLSFLRRFVKAANGTSKNHHLAKYFVDLCLVEYTMAHYKPSELAAAAICLSLYVLSSKDLETLWTPTLAYYSGYPLSYVQPIMWKIAKIVVNVQNSNHQAVFKKYSDTTLAKVSLLPQLRGAAIRQLAEMASP</sequence>
<comment type="caution">
    <text evidence="1">The sequence shown here is derived from an EMBL/GenBank/DDBJ whole genome shotgun (WGS) entry which is preliminary data.</text>
</comment>
<dbReference type="Proteomes" id="UP000824533">
    <property type="component" value="Linkage Group LG03"/>
</dbReference>
<keyword evidence="2" id="KW-1185">Reference proteome</keyword>
<reference evidence="1 2" key="1">
    <citation type="journal article" date="2021" name="Front. Genet.">
        <title>Chromosome-Level Genome Assembly Reveals Significant Gene Expansion in the Toll and IMD Signaling Pathways of Dendrolimus kikuchii.</title>
        <authorList>
            <person name="Zhou J."/>
            <person name="Wu P."/>
            <person name="Xiong Z."/>
            <person name="Liu N."/>
            <person name="Zhao N."/>
            <person name="Ji M."/>
            <person name="Qiu Y."/>
            <person name="Yang B."/>
        </authorList>
    </citation>
    <scope>NUCLEOTIDE SEQUENCE [LARGE SCALE GENOMIC DNA]</scope>
    <source>
        <strain evidence="1">Ann1</strain>
    </source>
</reference>
<evidence type="ECO:0000313" key="1">
    <source>
        <dbReference type="EMBL" id="KAJ0182593.1"/>
    </source>
</evidence>
<gene>
    <name evidence="1" type="ORF">K1T71_001962</name>
</gene>
<proteinExistence type="predicted"/>
<organism evidence="1 2">
    <name type="scientific">Dendrolimus kikuchii</name>
    <dbReference type="NCBI Taxonomy" id="765133"/>
    <lineage>
        <taxon>Eukaryota</taxon>
        <taxon>Metazoa</taxon>
        <taxon>Ecdysozoa</taxon>
        <taxon>Arthropoda</taxon>
        <taxon>Hexapoda</taxon>
        <taxon>Insecta</taxon>
        <taxon>Pterygota</taxon>
        <taxon>Neoptera</taxon>
        <taxon>Endopterygota</taxon>
        <taxon>Lepidoptera</taxon>
        <taxon>Glossata</taxon>
        <taxon>Ditrysia</taxon>
        <taxon>Bombycoidea</taxon>
        <taxon>Lasiocampidae</taxon>
        <taxon>Dendrolimus</taxon>
    </lineage>
</organism>
<accession>A0ACC1DFY7</accession>